<accession>Q01WE5</accession>
<keyword evidence="10" id="KW-0238">DNA-binding</keyword>
<keyword evidence="7" id="KW-0159">Chromosome partition</keyword>
<reference evidence="18" key="1">
    <citation type="submission" date="2006-10" db="EMBL/GenBank/DDBJ databases">
        <title>Complete sequence of Solibacter usitatus Ellin6076.</title>
        <authorList>
            <consortium name="US DOE Joint Genome Institute"/>
            <person name="Copeland A."/>
            <person name="Lucas S."/>
            <person name="Lapidus A."/>
            <person name="Barry K."/>
            <person name="Detter J.C."/>
            <person name="Glavina del Rio T."/>
            <person name="Hammon N."/>
            <person name="Israni S."/>
            <person name="Dalin E."/>
            <person name="Tice H."/>
            <person name="Pitluck S."/>
            <person name="Thompson L.S."/>
            <person name="Brettin T."/>
            <person name="Bruce D."/>
            <person name="Han C."/>
            <person name="Tapia R."/>
            <person name="Gilna P."/>
            <person name="Schmutz J."/>
            <person name="Larimer F."/>
            <person name="Land M."/>
            <person name="Hauser L."/>
            <person name="Kyrpides N."/>
            <person name="Mikhailova N."/>
            <person name="Janssen P.H."/>
            <person name="Kuske C.R."/>
            <person name="Richardson P."/>
        </authorList>
    </citation>
    <scope>NUCLEOTIDE SEQUENCE</scope>
    <source>
        <strain evidence="18">Ellin6076</strain>
    </source>
</reference>
<dbReference type="SMART" id="SM00382">
    <property type="entry name" value="AAA"/>
    <property type="match status" value="1"/>
</dbReference>
<gene>
    <name evidence="18" type="ordered locus">Acid_5065</name>
</gene>
<dbReference type="Pfam" id="PF09397">
    <property type="entry name" value="FtsK_gamma"/>
    <property type="match status" value="1"/>
</dbReference>
<dbReference type="InterPro" id="IPR025199">
    <property type="entry name" value="FtsK_4TM"/>
</dbReference>
<dbReference type="SMART" id="SM00843">
    <property type="entry name" value="Ftsk_gamma"/>
    <property type="match status" value="1"/>
</dbReference>
<dbReference type="SUPFAM" id="SSF46785">
    <property type="entry name" value="Winged helix' DNA-binding domain"/>
    <property type="match status" value="1"/>
</dbReference>
<sequence precursor="true">MKLLSPTQHRRLNEIVGFLLLSLGLVLLLSLVSYHTQDPSLDTAAASRPLNLVGYPGSYLSDVFFQTFGAAAFLFPLLTFLLSWKWIRSEDLEAGGVKIFGSILLTLALSAAFSFVPLHLFDGTIRIGGTLGLTLANYLVDSLNVTGAILVTLTAVVISLYFVSTFTLATLGGWFAGPMAWLERRGEAWREWRERVHQQSIAKAKEKAAARRIPRKEKEPKTSTLPVTPLHSDVSGRPPWETNDTPQPAEYATVEEPSPRPVAYAEVEEIPICPVEDLAPVPDPFPALTAATAKENARSAPLHIDPVFRLPNTDLLNPPPPRNPFDEQELKETASNIKAKFEEFNVLGNVVQINPGPVVTTFEFKPDAGVKYSRITNLVEDLCLGLQAESILIERIPGKPTVGIEVPNSKRELIALRQLLESDEFQNSQSYLTIPLGKDINGRIRVAALETMPHLLIAGSTGSGKSVMINSMIMAILYKATPDEVRLIMVDPKRVELGMYEGIPHLLTPVITDPKKATNALRNAVLEMERRLRLLAEYGVRNIDQFNKKIRKLQEKPRELFVEDDDVTQDDPRPLPYILILIDELADLMMLEGRNVEESVTRLAQMARAVGMHLVLATQRPSVDVITGLIKANFPARISFRVATRVDSRTILDVMGSEHLLGKGDMLFLPPGSARLTRVHGAFVTETEIQGVVDFWKSQAKPEYDQSFLIAPPDEGDSPDAEPVSEDQDPQYEDAIRLVLQMGKASTSTLQRHLRLGYGRAARILDMMQRDGIIGPPDGSKPREVLKRPDWLHEVEVR</sequence>
<dbReference type="Gene3D" id="1.10.10.10">
    <property type="entry name" value="Winged helix-like DNA-binding domain superfamily/Winged helix DNA-binding domain"/>
    <property type="match status" value="1"/>
</dbReference>
<evidence type="ECO:0000256" key="3">
    <source>
        <dbReference type="ARBA" id="ARBA00022475"/>
    </source>
</evidence>
<feature type="transmembrane region" description="Helical" evidence="16">
    <location>
        <begin position="99"/>
        <end position="121"/>
    </location>
</feature>
<dbReference type="HOGENOM" id="CLU_001981_9_7_0"/>
<dbReference type="eggNOG" id="COG1674">
    <property type="taxonomic scope" value="Bacteria"/>
</dbReference>
<dbReference type="Pfam" id="PF13491">
    <property type="entry name" value="FtsK_4TM"/>
    <property type="match status" value="1"/>
</dbReference>
<evidence type="ECO:0000256" key="7">
    <source>
        <dbReference type="ARBA" id="ARBA00022829"/>
    </source>
</evidence>
<dbReference type="PANTHER" id="PTHR22683">
    <property type="entry name" value="SPORULATION PROTEIN RELATED"/>
    <property type="match status" value="1"/>
</dbReference>
<evidence type="ECO:0000256" key="12">
    <source>
        <dbReference type="ARBA" id="ARBA00023306"/>
    </source>
</evidence>
<dbReference type="Gene3D" id="3.40.50.300">
    <property type="entry name" value="P-loop containing nucleotide triphosphate hydrolases"/>
    <property type="match status" value="1"/>
</dbReference>
<dbReference type="InParanoid" id="Q01WE5"/>
<dbReference type="SUPFAM" id="SSF52540">
    <property type="entry name" value="P-loop containing nucleoside triphosphate hydrolases"/>
    <property type="match status" value="1"/>
</dbReference>
<dbReference type="InterPro" id="IPR036388">
    <property type="entry name" value="WH-like_DNA-bd_sf"/>
</dbReference>
<keyword evidence="12" id="KW-0131">Cell cycle</keyword>
<dbReference type="InterPro" id="IPR050206">
    <property type="entry name" value="FtsK/SpoIIIE/SftA"/>
</dbReference>
<feature type="domain" description="FtsK" evidence="17">
    <location>
        <begin position="441"/>
        <end position="649"/>
    </location>
</feature>
<dbReference type="InterPro" id="IPR041027">
    <property type="entry name" value="FtsK_alpha"/>
</dbReference>
<dbReference type="PROSITE" id="PS50901">
    <property type="entry name" value="FTSK"/>
    <property type="match status" value="1"/>
</dbReference>
<evidence type="ECO:0000313" key="18">
    <source>
        <dbReference type="EMBL" id="ABJ86020.1"/>
    </source>
</evidence>
<dbReference type="InterPro" id="IPR002543">
    <property type="entry name" value="FtsK_dom"/>
</dbReference>
<dbReference type="GO" id="GO:0003677">
    <property type="term" value="F:DNA binding"/>
    <property type="evidence" value="ECO:0007669"/>
    <property type="project" value="UniProtKB-KW"/>
</dbReference>
<dbReference type="GO" id="GO:0051301">
    <property type="term" value="P:cell division"/>
    <property type="evidence" value="ECO:0007669"/>
    <property type="project" value="UniProtKB-KW"/>
</dbReference>
<evidence type="ECO:0000256" key="15">
    <source>
        <dbReference type="SAM" id="MobiDB-lite"/>
    </source>
</evidence>
<keyword evidence="8 14" id="KW-0067">ATP-binding</keyword>
<dbReference type="GO" id="GO:0005886">
    <property type="term" value="C:plasma membrane"/>
    <property type="evidence" value="ECO:0007669"/>
    <property type="project" value="UniProtKB-SubCell"/>
</dbReference>
<keyword evidence="5 16" id="KW-0812">Transmembrane</keyword>
<evidence type="ECO:0000256" key="14">
    <source>
        <dbReference type="PROSITE-ProRule" id="PRU00289"/>
    </source>
</evidence>
<dbReference type="Pfam" id="PF17854">
    <property type="entry name" value="FtsK_alpha"/>
    <property type="match status" value="1"/>
</dbReference>
<evidence type="ECO:0000256" key="16">
    <source>
        <dbReference type="SAM" id="Phobius"/>
    </source>
</evidence>
<dbReference type="KEGG" id="sus:Acid_5065"/>
<dbReference type="OrthoDB" id="9807790at2"/>
<dbReference type="GO" id="GO:0005524">
    <property type="term" value="F:ATP binding"/>
    <property type="evidence" value="ECO:0007669"/>
    <property type="project" value="UniProtKB-UniRule"/>
</dbReference>
<dbReference type="CDD" id="cd01127">
    <property type="entry name" value="TrwB_TraG_TraD_VirD4"/>
    <property type="match status" value="1"/>
</dbReference>
<keyword evidence="6 14" id="KW-0547">Nucleotide-binding</keyword>
<evidence type="ECO:0000256" key="10">
    <source>
        <dbReference type="ARBA" id="ARBA00023125"/>
    </source>
</evidence>
<dbReference type="InterPro" id="IPR018541">
    <property type="entry name" value="Ftsk_gamma"/>
</dbReference>
<evidence type="ECO:0000259" key="17">
    <source>
        <dbReference type="PROSITE" id="PS50901"/>
    </source>
</evidence>
<keyword evidence="9 16" id="KW-1133">Transmembrane helix</keyword>
<protein>
    <submittedName>
        <fullName evidence="18">DNA translocase FtsK</fullName>
    </submittedName>
</protein>
<organism evidence="18">
    <name type="scientific">Solibacter usitatus (strain Ellin6076)</name>
    <dbReference type="NCBI Taxonomy" id="234267"/>
    <lineage>
        <taxon>Bacteria</taxon>
        <taxon>Pseudomonadati</taxon>
        <taxon>Acidobacteriota</taxon>
        <taxon>Terriglobia</taxon>
        <taxon>Bryobacterales</taxon>
        <taxon>Solibacteraceae</taxon>
        <taxon>Candidatus Solibacter</taxon>
    </lineage>
</organism>
<feature type="transmembrane region" description="Helical" evidence="16">
    <location>
        <begin position="12"/>
        <end position="32"/>
    </location>
</feature>
<evidence type="ECO:0000256" key="1">
    <source>
        <dbReference type="ARBA" id="ARBA00004651"/>
    </source>
</evidence>
<evidence type="ECO:0000256" key="8">
    <source>
        <dbReference type="ARBA" id="ARBA00022840"/>
    </source>
</evidence>
<feature type="binding site" evidence="14">
    <location>
        <begin position="459"/>
        <end position="466"/>
    </location>
    <ligand>
        <name>ATP</name>
        <dbReference type="ChEBI" id="CHEBI:30616"/>
    </ligand>
</feature>
<keyword evidence="4" id="KW-0132">Cell division</keyword>
<evidence type="ECO:0000256" key="11">
    <source>
        <dbReference type="ARBA" id="ARBA00023136"/>
    </source>
</evidence>
<feature type="region of interest" description="Disordered" evidence="15">
    <location>
        <begin position="205"/>
        <end position="259"/>
    </location>
</feature>
<keyword evidence="3" id="KW-1003">Cell membrane</keyword>
<evidence type="ECO:0000256" key="6">
    <source>
        <dbReference type="ARBA" id="ARBA00022741"/>
    </source>
</evidence>
<dbReference type="InterPro" id="IPR036390">
    <property type="entry name" value="WH_DNA-bd_sf"/>
</dbReference>
<evidence type="ECO:0000256" key="9">
    <source>
        <dbReference type="ARBA" id="ARBA00022989"/>
    </source>
</evidence>
<dbReference type="InterPro" id="IPR003593">
    <property type="entry name" value="AAA+_ATPase"/>
</dbReference>
<dbReference type="Pfam" id="PF01580">
    <property type="entry name" value="FtsK_SpoIIIE"/>
    <property type="match status" value="1"/>
</dbReference>
<dbReference type="AlphaFoldDB" id="Q01WE5"/>
<dbReference type="Gene3D" id="3.30.980.40">
    <property type="match status" value="1"/>
</dbReference>
<dbReference type="EMBL" id="CP000473">
    <property type="protein sequence ID" value="ABJ86020.1"/>
    <property type="molecule type" value="Genomic_DNA"/>
</dbReference>
<dbReference type="InterPro" id="IPR027417">
    <property type="entry name" value="P-loop_NTPase"/>
</dbReference>
<keyword evidence="11 16" id="KW-0472">Membrane</keyword>
<evidence type="ECO:0000256" key="4">
    <source>
        <dbReference type="ARBA" id="ARBA00022618"/>
    </source>
</evidence>
<evidence type="ECO:0000256" key="5">
    <source>
        <dbReference type="ARBA" id="ARBA00022692"/>
    </source>
</evidence>
<dbReference type="STRING" id="234267.Acid_5065"/>
<comment type="subunit">
    <text evidence="13">Homohexamer. Forms a ring that surrounds DNA.</text>
</comment>
<name>Q01WE5_SOLUE</name>
<comment type="similarity">
    <text evidence="2">Belongs to the FtsK/SpoIIIE/SftA family.</text>
</comment>
<feature type="transmembrane region" description="Helical" evidence="16">
    <location>
        <begin position="148"/>
        <end position="175"/>
    </location>
</feature>
<dbReference type="GO" id="GO:0007059">
    <property type="term" value="P:chromosome segregation"/>
    <property type="evidence" value="ECO:0007669"/>
    <property type="project" value="UniProtKB-KW"/>
</dbReference>
<feature type="transmembrane region" description="Helical" evidence="16">
    <location>
        <begin position="63"/>
        <end position="87"/>
    </location>
</feature>
<comment type="subcellular location">
    <subcellularLocation>
        <location evidence="1">Cell membrane</location>
        <topology evidence="1">Multi-pass membrane protein</topology>
    </subcellularLocation>
</comment>
<evidence type="ECO:0000256" key="13">
    <source>
        <dbReference type="ARBA" id="ARBA00025923"/>
    </source>
</evidence>
<proteinExistence type="inferred from homology"/>
<dbReference type="PANTHER" id="PTHR22683:SF41">
    <property type="entry name" value="DNA TRANSLOCASE FTSK"/>
    <property type="match status" value="1"/>
</dbReference>
<evidence type="ECO:0000256" key="2">
    <source>
        <dbReference type="ARBA" id="ARBA00006474"/>
    </source>
</evidence>